<dbReference type="AlphaFoldDB" id="A0A8E2WBM4"/>
<proteinExistence type="inferred from homology"/>
<dbReference type="PIRSF" id="PIRSF019574">
    <property type="entry name" value="Periplasmic_polyamine_BP"/>
    <property type="match status" value="1"/>
</dbReference>
<accession>A0A8E2WBM4</accession>
<dbReference type="Proteomes" id="UP000245631">
    <property type="component" value="Unassembled WGS sequence"/>
</dbReference>
<dbReference type="GO" id="GO:0042597">
    <property type="term" value="C:periplasmic space"/>
    <property type="evidence" value="ECO:0007669"/>
    <property type="project" value="UniProtKB-SubCell"/>
</dbReference>
<keyword evidence="2 5" id="KW-0813">Transport</keyword>
<dbReference type="PANTHER" id="PTHR30222">
    <property type="entry name" value="SPERMIDINE/PUTRESCINE-BINDING PERIPLASMIC PROTEIN"/>
    <property type="match status" value="1"/>
</dbReference>
<evidence type="ECO:0000313" key="8">
    <source>
        <dbReference type="Proteomes" id="UP000245631"/>
    </source>
</evidence>
<sequence length="368" mass="39854">MRHLATLAASMFALSVCTLTGDALAAEDKTVNIYFWYDYVPADTIADFEKQTGIKVVYDTFDAVEMLTTKALTGGSGYDLIMPGASIVGQYIKAGAIRKLDETNLPNASGLNPDIMAFLARQDPGNAYAVPYAYGTTGIIYNKAKIAERMKDAPVNSLDMVFNSEVARKFQDCGIAMVDSPEGVMSIALNYLGFDPFSTDESEIRKAANLLTGIKPYIRHFKSGSIMSEMAAGDLCLALGWSGDAIGAATKAVDAKSGADIGYSIPKEGTEIFFDVVTIPVDAPHPENAQAFLDFLITPRVAARFTNATLYPNAVKAATPMVDEVVRDNPDIYISQETMKHLFAAQPRDQKSLRLVTRLWTGFITGTN</sequence>
<organism evidence="7 8">
    <name type="scientific">Rhizobium loti</name>
    <name type="common">Mesorhizobium loti</name>
    <dbReference type="NCBI Taxonomy" id="381"/>
    <lineage>
        <taxon>Bacteria</taxon>
        <taxon>Pseudomonadati</taxon>
        <taxon>Pseudomonadota</taxon>
        <taxon>Alphaproteobacteria</taxon>
        <taxon>Hyphomicrobiales</taxon>
        <taxon>Phyllobacteriaceae</taxon>
        <taxon>Mesorhizobium</taxon>
    </lineage>
</organism>
<comment type="similarity">
    <text evidence="5">Belongs to the bacterial solute-binding protein PotD/PotF family.</text>
</comment>
<evidence type="ECO:0000256" key="1">
    <source>
        <dbReference type="ARBA" id="ARBA00004418"/>
    </source>
</evidence>
<dbReference type="GeneID" id="61052890"/>
<dbReference type="Gene3D" id="3.40.190.10">
    <property type="entry name" value="Periplasmic binding protein-like II"/>
    <property type="match status" value="2"/>
</dbReference>
<dbReference type="InterPro" id="IPR001188">
    <property type="entry name" value="Sperm_putr-bd"/>
</dbReference>
<comment type="caution">
    <text evidence="7">The sequence shown here is derived from an EMBL/GenBank/DDBJ whole genome shotgun (WGS) entry which is preliminary data.</text>
</comment>
<dbReference type="CDD" id="cd13659">
    <property type="entry name" value="PBP2_PotF"/>
    <property type="match status" value="1"/>
</dbReference>
<dbReference type="RefSeq" id="WP_164757693.1">
    <property type="nucleotide sequence ID" value="NZ_QGGH01000004.1"/>
</dbReference>
<feature type="signal peptide" evidence="6">
    <location>
        <begin position="1"/>
        <end position="25"/>
    </location>
</feature>
<dbReference type="Pfam" id="PF13416">
    <property type="entry name" value="SBP_bac_8"/>
    <property type="match status" value="1"/>
</dbReference>
<feature type="chain" id="PRO_5034895360" description="Putrescine-binding periplasmic protein" evidence="6">
    <location>
        <begin position="26"/>
        <end position="368"/>
    </location>
</feature>
<evidence type="ECO:0000256" key="3">
    <source>
        <dbReference type="ARBA" id="ARBA00022729"/>
    </source>
</evidence>
<comment type="subcellular location">
    <subcellularLocation>
        <location evidence="1 5">Periplasm</location>
    </subcellularLocation>
</comment>
<name>A0A8E2WBM4_RHILI</name>
<dbReference type="PANTHER" id="PTHR30222:SF12">
    <property type="entry name" value="NORSPERMIDINE SENSOR"/>
    <property type="match status" value="1"/>
</dbReference>
<keyword evidence="4 5" id="KW-0574">Periplasm</keyword>
<evidence type="ECO:0000256" key="6">
    <source>
        <dbReference type="SAM" id="SignalP"/>
    </source>
</evidence>
<comment type="function">
    <text evidence="5">Required for the activity of the bacterial periplasmic transport system of putrescine.</text>
</comment>
<dbReference type="GO" id="GO:0019808">
    <property type="term" value="F:polyamine binding"/>
    <property type="evidence" value="ECO:0007669"/>
    <property type="project" value="InterPro"/>
</dbReference>
<dbReference type="PRINTS" id="PR00909">
    <property type="entry name" value="SPERMDNBNDNG"/>
</dbReference>
<dbReference type="GO" id="GO:0015846">
    <property type="term" value="P:polyamine transport"/>
    <property type="evidence" value="ECO:0007669"/>
    <property type="project" value="InterPro"/>
</dbReference>
<protein>
    <recommendedName>
        <fullName evidence="5">Putrescine-binding periplasmic protein</fullName>
    </recommendedName>
</protein>
<evidence type="ECO:0000256" key="5">
    <source>
        <dbReference type="PIRNR" id="PIRNR019574"/>
    </source>
</evidence>
<keyword evidence="3 6" id="KW-0732">Signal</keyword>
<evidence type="ECO:0000256" key="4">
    <source>
        <dbReference type="ARBA" id="ARBA00022764"/>
    </source>
</evidence>
<dbReference type="EMBL" id="QGGH01000004">
    <property type="protein sequence ID" value="PWJ90875.1"/>
    <property type="molecule type" value="Genomic_DNA"/>
</dbReference>
<reference evidence="7 8" key="1">
    <citation type="submission" date="2018-05" db="EMBL/GenBank/DDBJ databases">
        <title>Genomic Encyclopedia of Type Strains, Phase IV (KMG-IV): sequencing the most valuable type-strain genomes for metagenomic binning, comparative biology and taxonomic classification.</title>
        <authorList>
            <person name="Goeker M."/>
        </authorList>
    </citation>
    <scope>NUCLEOTIDE SEQUENCE [LARGE SCALE GENOMIC DNA]</scope>
    <source>
        <strain evidence="7 8">DSM 2626</strain>
    </source>
</reference>
<gene>
    <name evidence="7" type="ORF">C8D77_104217</name>
</gene>
<evidence type="ECO:0000313" key="7">
    <source>
        <dbReference type="EMBL" id="PWJ90875.1"/>
    </source>
</evidence>
<dbReference type="SUPFAM" id="SSF53850">
    <property type="entry name" value="Periplasmic binding protein-like II"/>
    <property type="match status" value="1"/>
</dbReference>
<dbReference type="InterPro" id="IPR006059">
    <property type="entry name" value="SBP"/>
</dbReference>
<evidence type="ECO:0000256" key="2">
    <source>
        <dbReference type="ARBA" id="ARBA00022448"/>
    </source>
</evidence>